<evidence type="ECO:0000313" key="4">
    <source>
        <dbReference type="EMBL" id="QVV89281.1"/>
    </source>
</evidence>
<dbReference type="Proteomes" id="UP000680656">
    <property type="component" value="Chromosome"/>
</dbReference>
<evidence type="ECO:0000313" key="5">
    <source>
        <dbReference type="Proteomes" id="UP000680656"/>
    </source>
</evidence>
<dbReference type="PANTHER" id="PTHR44591">
    <property type="entry name" value="STRESS RESPONSE REGULATOR PROTEIN 1"/>
    <property type="match status" value="1"/>
</dbReference>
<keyword evidence="1 2" id="KW-0597">Phosphoprotein</keyword>
<gene>
    <name evidence="4" type="ORF">KHC33_01720</name>
</gene>
<dbReference type="GO" id="GO:0000160">
    <property type="term" value="P:phosphorelay signal transduction system"/>
    <property type="evidence" value="ECO:0007669"/>
    <property type="project" value="InterPro"/>
</dbReference>
<accession>A0A8E7EK41</accession>
<protein>
    <submittedName>
        <fullName evidence="4">Response regulator</fullName>
    </submittedName>
</protein>
<dbReference type="Pfam" id="PF00072">
    <property type="entry name" value="Response_reg"/>
    <property type="match status" value="1"/>
</dbReference>
<evidence type="ECO:0000259" key="3">
    <source>
        <dbReference type="PROSITE" id="PS50110"/>
    </source>
</evidence>
<dbReference type="KEGG" id="mrtj:KHC33_01720"/>
<sequence length="126" mass="13492">MPGILVVDGKPTHRDYLADILTNAGYQVTGKASSGAEAISLFHQKKPDLVTLDLIMPDMNGMDLLKVMKGTSPSVSFLICTSIYHEMIPDLAKRTGAEALFQKPVSASNLLETVSAIMGSPSLQTQ</sequence>
<dbReference type="SUPFAM" id="SSF52172">
    <property type="entry name" value="CheY-like"/>
    <property type="match status" value="1"/>
</dbReference>
<dbReference type="GeneID" id="65095862"/>
<evidence type="ECO:0000256" key="1">
    <source>
        <dbReference type="ARBA" id="ARBA00022553"/>
    </source>
</evidence>
<dbReference type="RefSeq" id="WP_214420079.1">
    <property type="nucleotide sequence ID" value="NZ_CP075546.1"/>
</dbReference>
<reference evidence="4 5" key="1">
    <citation type="submission" date="2021-05" db="EMBL/GenBank/DDBJ databases">
        <title>A novel Methanospirillum isolate from a pyrite-forming mixed culture.</title>
        <authorList>
            <person name="Bunk B."/>
            <person name="Sproer C."/>
            <person name="Spring S."/>
            <person name="Pester M."/>
        </authorList>
    </citation>
    <scope>NUCLEOTIDE SEQUENCE [LARGE SCALE GENOMIC DNA]</scope>
    <source>
        <strain evidence="4 5">J.3.6.1-F.2.7.3</strain>
    </source>
</reference>
<dbReference type="InterPro" id="IPR050595">
    <property type="entry name" value="Bact_response_regulator"/>
</dbReference>
<feature type="domain" description="Response regulatory" evidence="3">
    <location>
        <begin position="3"/>
        <end position="118"/>
    </location>
</feature>
<proteinExistence type="predicted"/>
<feature type="modified residue" description="4-aspartylphosphate" evidence="2">
    <location>
        <position position="53"/>
    </location>
</feature>
<dbReference type="EMBL" id="CP075546">
    <property type="protein sequence ID" value="QVV89281.1"/>
    <property type="molecule type" value="Genomic_DNA"/>
</dbReference>
<evidence type="ECO:0000256" key="2">
    <source>
        <dbReference type="PROSITE-ProRule" id="PRU00169"/>
    </source>
</evidence>
<dbReference type="AlphaFoldDB" id="A0A8E7EK41"/>
<keyword evidence="5" id="KW-1185">Reference proteome</keyword>
<organism evidence="4 5">
    <name type="scientific">Methanospirillum purgamenti</name>
    <dbReference type="NCBI Taxonomy" id="2834276"/>
    <lineage>
        <taxon>Archaea</taxon>
        <taxon>Methanobacteriati</taxon>
        <taxon>Methanobacteriota</taxon>
        <taxon>Stenosarchaea group</taxon>
        <taxon>Methanomicrobia</taxon>
        <taxon>Methanomicrobiales</taxon>
        <taxon>Methanospirillaceae</taxon>
        <taxon>Methanospirillum</taxon>
    </lineage>
</organism>
<dbReference type="InterPro" id="IPR011006">
    <property type="entry name" value="CheY-like_superfamily"/>
</dbReference>
<name>A0A8E7EK41_9EURY</name>
<dbReference type="PROSITE" id="PS50110">
    <property type="entry name" value="RESPONSE_REGULATORY"/>
    <property type="match status" value="1"/>
</dbReference>
<dbReference type="InterPro" id="IPR001789">
    <property type="entry name" value="Sig_transdc_resp-reg_receiver"/>
</dbReference>
<dbReference type="Gene3D" id="3.40.50.2300">
    <property type="match status" value="1"/>
</dbReference>
<dbReference type="PANTHER" id="PTHR44591:SF3">
    <property type="entry name" value="RESPONSE REGULATORY DOMAIN-CONTAINING PROTEIN"/>
    <property type="match status" value="1"/>
</dbReference>
<dbReference type="SMART" id="SM00448">
    <property type="entry name" value="REC"/>
    <property type="match status" value="1"/>
</dbReference>